<keyword evidence="4" id="KW-0472">Membrane</keyword>
<feature type="domain" description="AIG1-type G" evidence="5">
    <location>
        <begin position="415"/>
        <end position="609"/>
    </location>
</feature>
<dbReference type="PANTHER" id="PTHR10903">
    <property type="entry name" value="GTPASE, IMAP FAMILY MEMBER-RELATED"/>
    <property type="match status" value="1"/>
</dbReference>
<dbReference type="Gene3D" id="3.40.50.300">
    <property type="entry name" value="P-loop containing nucleotide triphosphate hydrolases"/>
    <property type="match status" value="3"/>
</dbReference>
<protein>
    <recommendedName>
        <fullName evidence="5">AIG1-type G domain-containing protein</fullName>
    </recommendedName>
</protein>
<dbReference type="EMBL" id="JABFDY010000024">
    <property type="protein sequence ID" value="KAF7689258.1"/>
    <property type="molecule type" value="Genomic_DNA"/>
</dbReference>
<accession>A0A8T0ADM6</accession>
<dbReference type="Pfam" id="PF04548">
    <property type="entry name" value="AIG1"/>
    <property type="match status" value="3"/>
</dbReference>
<reference evidence="6" key="1">
    <citation type="submission" date="2020-08" db="EMBL/GenBank/DDBJ databases">
        <title>Chromosome-level assembly of Southern catfish (Silurus meridionalis) provides insights into visual adaptation to the nocturnal and benthic lifestyles.</title>
        <authorList>
            <person name="Zhang Y."/>
            <person name="Wang D."/>
            <person name="Peng Z."/>
        </authorList>
    </citation>
    <scope>NUCLEOTIDE SEQUENCE</scope>
    <source>
        <strain evidence="6">SWU-2019-XX</strain>
        <tissue evidence="6">Muscle</tissue>
    </source>
</reference>
<dbReference type="FunFam" id="3.40.50.300:FF:000366">
    <property type="entry name" value="GTPase, IMAP family member 2"/>
    <property type="match status" value="2"/>
</dbReference>
<evidence type="ECO:0000256" key="2">
    <source>
        <dbReference type="ARBA" id="ARBA00022741"/>
    </source>
</evidence>
<dbReference type="InterPro" id="IPR006703">
    <property type="entry name" value="G_AIG1"/>
</dbReference>
<sequence length="643" mass="71867">MEYSITILTLDHPQCCFLLSTSCSVVKRDGKLRVRTEDFSGGLTARFTEEEKKAVEWIQENFGKDALKYTIILFTCVDQLGNILLDEYIKESIDLKNLVASCNHRYHAFNNNDDGNSDQVTELLQKIDEMVQGNGGKHYTNDMFENAQWWITAKKVGKVAVVGAGVVAGVLTQNPIIIAGQQGSPDLKIVLVGITGSGKSATGNTILGREGFKDKTSSVSVTLQCQHQMHQRGDRSLLVIDTPGLSDTSLTEEQVKSEIEKCFDIHACVPCIFLLVISLARRFSEEEKQAVEWIEENFGEDALNFTIVVFTHADHLKGTSMEDYVKESAELSSLKNRCRGCHSFDNKDWQNSTQVTELLEKIDQIIKSDTNQHYTKEQYLMVQNEIEERKRKEKKKMYSRIPVKILFATINVTVAMEWRIVLLGKTGSGKSATGNTILNGNYFEVKASPQSVTRICMMKEAGHIKVVDTPGMFDTLLTPKQLKQEIGQCVLSSVPGPHVFLLVIRLGRFTEEEKNAVKWIEENFGPDASLYTIVLFTHADQLGESSLDKFLAESPELRRILNVCGNRYHAFNNNDSSRFQVNSLLQKIDDMVQLNGGMYYTNEMYRRAQRSNVIAKILGAVADVSAGVAVGVAGMVAIALLNK</sequence>
<dbReference type="GO" id="GO:0005525">
    <property type="term" value="F:GTP binding"/>
    <property type="evidence" value="ECO:0007669"/>
    <property type="project" value="UniProtKB-KW"/>
</dbReference>
<keyword evidence="7" id="KW-1185">Reference proteome</keyword>
<dbReference type="AlphaFoldDB" id="A0A8T0ADM6"/>
<dbReference type="InterPro" id="IPR027417">
    <property type="entry name" value="P-loop_NTPase"/>
</dbReference>
<evidence type="ECO:0000259" key="5">
    <source>
        <dbReference type="PROSITE" id="PS51720"/>
    </source>
</evidence>
<evidence type="ECO:0000256" key="1">
    <source>
        <dbReference type="ARBA" id="ARBA00008535"/>
    </source>
</evidence>
<dbReference type="SUPFAM" id="SSF52540">
    <property type="entry name" value="P-loop containing nucleoside triphosphate hydrolases"/>
    <property type="match status" value="2"/>
</dbReference>
<dbReference type="Proteomes" id="UP000606274">
    <property type="component" value="Unassembled WGS sequence"/>
</dbReference>
<dbReference type="CDD" id="cd01852">
    <property type="entry name" value="AIG1"/>
    <property type="match status" value="1"/>
</dbReference>
<evidence type="ECO:0000256" key="3">
    <source>
        <dbReference type="ARBA" id="ARBA00023134"/>
    </source>
</evidence>
<dbReference type="PROSITE" id="PS51720">
    <property type="entry name" value="G_AIG1"/>
    <property type="match status" value="2"/>
</dbReference>
<organism evidence="6 7">
    <name type="scientific">Silurus meridionalis</name>
    <name type="common">Southern catfish</name>
    <name type="synonym">Silurus soldatovi meridionalis</name>
    <dbReference type="NCBI Taxonomy" id="175797"/>
    <lineage>
        <taxon>Eukaryota</taxon>
        <taxon>Metazoa</taxon>
        <taxon>Chordata</taxon>
        <taxon>Craniata</taxon>
        <taxon>Vertebrata</taxon>
        <taxon>Euteleostomi</taxon>
        <taxon>Actinopterygii</taxon>
        <taxon>Neopterygii</taxon>
        <taxon>Teleostei</taxon>
        <taxon>Ostariophysi</taxon>
        <taxon>Siluriformes</taxon>
        <taxon>Siluridae</taxon>
        <taxon>Silurus</taxon>
    </lineage>
</organism>
<evidence type="ECO:0000256" key="4">
    <source>
        <dbReference type="SAM" id="Phobius"/>
    </source>
</evidence>
<dbReference type="InterPro" id="IPR045058">
    <property type="entry name" value="GIMA/IAN/Toc"/>
</dbReference>
<evidence type="ECO:0000313" key="6">
    <source>
        <dbReference type="EMBL" id="KAF7689258.1"/>
    </source>
</evidence>
<keyword evidence="2" id="KW-0547">Nucleotide-binding</keyword>
<comment type="similarity">
    <text evidence="1">Belongs to the TRAFAC class TrmE-Era-EngA-EngB-Septin-like GTPase superfamily. AIG1/Toc34/Toc159-like paraseptin GTPase family. IAN subfamily.</text>
</comment>
<comment type="caution">
    <text evidence="6">The sequence shown here is derived from an EMBL/GenBank/DDBJ whole genome shotgun (WGS) entry which is preliminary data.</text>
</comment>
<gene>
    <name evidence="6" type="ORF">HF521_012611</name>
</gene>
<dbReference type="PANTHER" id="PTHR10903:SF112">
    <property type="entry name" value="SI:CH211-113E8.5"/>
    <property type="match status" value="1"/>
</dbReference>
<keyword evidence="4" id="KW-1133">Transmembrane helix</keyword>
<feature type="transmembrane region" description="Helical" evidence="4">
    <location>
        <begin position="613"/>
        <end position="641"/>
    </location>
</feature>
<name>A0A8T0ADM6_SILME</name>
<evidence type="ECO:0000313" key="7">
    <source>
        <dbReference type="Proteomes" id="UP000606274"/>
    </source>
</evidence>
<feature type="domain" description="AIG1-type G" evidence="5">
    <location>
        <begin position="184"/>
        <end position="383"/>
    </location>
</feature>
<keyword evidence="3" id="KW-0342">GTP-binding</keyword>
<proteinExistence type="inferred from homology"/>
<keyword evidence="4" id="KW-0812">Transmembrane</keyword>